<gene>
    <name evidence="2" type="ORF">SMB34_00015</name>
</gene>
<evidence type="ECO:0000313" key="2">
    <source>
        <dbReference type="EMBL" id="KEO59397.1"/>
    </source>
</evidence>
<dbReference type="Proteomes" id="UP000027463">
    <property type="component" value="Unassembled WGS sequence"/>
</dbReference>
<comment type="caution">
    <text evidence="2">The sequence shown here is derived from an EMBL/GenBank/DDBJ whole genome shotgun (WGS) entry which is preliminary data.</text>
</comment>
<dbReference type="InterPro" id="IPR010359">
    <property type="entry name" value="IrrE_HExxH"/>
</dbReference>
<reference evidence="2 3" key="1">
    <citation type="submission" date="2013-07" db="EMBL/GenBank/DDBJ databases">
        <title>Thalassospira permensis NBRC 106175 Genome Sequencing.</title>
        <authorList>
            <person name="Lai Q."/>
            <person name="Shao Z."/>
        </authorList>
    </citation>
    <scope>NUCLEOTIDE SEQUENCE [LARGE SCALE GENOMIC DNA]</scope>
    <source>
        <strain evidence="2 3">NBRC 106175</strain>
    </source>
</reference>
<sequence length="339" mass="38896">MIREFSDKLSDIGRDNTKGIIVVTSRLQSGAEKVARSRKLGIIKYNPLGLEFLAERRFTDDLKSKHAKASMLGSESRFRSLKFAAYFSGKYYDNARNFLSAVAGETLEKSEVQVLSKSQFPYLHADDIEKSTNQLHTMIGYDDGPVDLEKICEQLAIDLTMSAGYGDPDDENELLGRADFANKKIAIYAHGNRKRERFTLAHEIGHFHLNHDKFLRSETTIKQDLVVDERETKGNLINRMEYQANMFASHLLLPKFNLIKKVQELRVELDIRDRGHGYIFVDNQPQNLSNYYLLLAAVSEHFNTSSQVIEIRLKILGCITDNRKQPQNFVADFRQTWPK</sequence>
<feature type="domain" description="IrrE N-terminal-like" evidence="1">
    <location>
        <begin position="173"/>
        <end position="313"/>
    </location>
</feature>
<dbReference type="InterPro" id="IPR052345">
    <property type="entry name" value="Rad_response_metalloprotease"/>
</dbReference>
<keyword evidence="3" id="KW-1185">Reference proteome</keyword>
<dbReference type="EMBL" id="AUNC01000001">
    <property type="protein sequence ID" value="KEO59397.1"/>
    <property type="molecule type" value="Genomic_DNA"/>
</dbReference>
<dbReference type="Pfam" id="PF06114">
    <property type="entry name" value="Peptidase_M78"/>
    <property type="match status" value="1"/>
</dbReference>
<dbReference type="PANTHER" id="PTHR43236">
    <property type="entry name" value="ANTITOXIN HIGA1"/>
    <property type="match status" value="1"/>
</dbReference>
<name>A0ABR4TUD4_9PROT</name>
<dbReference type="Gene3D" id="1.10.10.2910">
    <property type="match status" value="1"/>
</dbReference>
<accession>A0ABR4TUD4</accession>
<evidence type="ECO:0000259" key="1">
    <source>
        <dbReference type="Pfam" id="PF06114"/>
    </source>
</evidence>
<dbReference type="PANTHER" id="PTHR43236:SF1">
    <property type="entry name" value="BLL7220 PROTEIN"/>
    <property type="match status" value="1"/>
</dbReference>
<proteinExistence type="predicted"/>
<organism evidence="2 3">
    <name type="scientific">Thalassospira permensis NBRC 106175</name>
    <dbReference type="NCBI Taxonomy" id="1353532"/>
    <lineage>
        <taxon>Bacteria</taxon>
        <taxon>Pseudomonadati</taxon>
        <taxon>Pseudomonadota</taxon>
        <taxon>Alphaproteobacteria</taxon>
        <taxon>Rhodospirillales</taxon>
        <taxon>Thalassospiraceae</taxon>
        <taxon>Thalassospira</taxon>
    </lineage>
</organism>
<evidence type="ECO:0000313" key="3">
    <source>
        <dbReference type="Proteomes" id="UP000027463"/>
    </source>
</evidence>
<protein>
    <recommendedName>
        <fullName evidence="1">IrrE N-terminal-like domain-containing protein</fullName>
    </recommendedName>
</protein>